<dbReference type="InterPro" id="IPR050104">
    <property type="entry name" value="FMN-dep_NADH:Q_OxRdtase_AzoR1"/>
</dbReference>
<dbReference type="PANTHER" id="PTHR43741">
    <property type="entry name" value="FMN-DEPENDENT NADH-AZOREDUCTASE 1"/>
    <property type="match status" value="1"/>
</dbReference>
<comment type="function">
    <text evidence="6">Also exhibits azoreductase activity. Catalyzes the reductive cleavage of the azo bond in aromatic azo compounds to the corresponding amines.</text>
</comment>
<comment type="cofactor">
    <cofactor evidence="6">
        <name>FMN</name>
        <dbReference type="ChEBI" id="CHEBI:58210"/>
    </cofactor>
    <text evidence="6">Binds 1 FMN per subunit.</text>
</comment>
<dbReference type="Pfam" id="PF02525">
    <property type="entry name" value="Flavodoxin_2"/>
    <property type="match status" value="1"/>
</dbReference>
<sequence length="233" mass="25852">MPHILHIDASARPGISGTDHHGSHSRRLSHHFVSQWQSRLLQDTVTYRDIGQHPPSFINHDWIASAFTLEEQREPWMKDALAESDQLVDELIASDIVVIGTPLYNFGMPAALKAWVDQIIRAERTVGVDKTNLHDSYTPKLTDRERHAVVLTARGGVNMAPGEEMAHMNHLEPNLALALEFVGITRLHYIAIEGQEVGGEVLAKSVAEALQKVERLVGELQVALNATPIHEPA</sequence>
<dbReference type="InterPro" id="IPR029039">
    <property type="entry name" value="Flavoprotein-like_sf"/>
</dbReference>
<evidence type="ECO:0000256" key="3">
    <source>
        <dbReference type="ARBA" id="ARBA00023002"/>
    </source>
</evidence>
<proteinExistence type="inferred from homology"/>
<evidence type="ECO:0000313" key="9">
    <source>
        <dbReference type="Proteomes" id="UP000286912"/>
    </source>
</evidence>
<dbReference type="Gene3D" id="3.40.50.360">
    <property type="match status" value="1"/>
</dbReference>
<comment type="function">
    <text evidence="6">Quinone reductase that provides resistance to thiol-specific stress caused by electrophilic quinones.</text>
</comment>
<dbReference type="OrthoDB" id="9787136at2"/>
<comment type="similarity">
    <text evidence="6">Belongs to the azoreductase type 1 family.</text>
</comment>
<dbReference type="EMBL" id="RZHD01000006">
    <property type="protein sequence ID" value="RUR44982.1"/>
    <property type="molecule type" value="Genomic_DNA"/>
</dbReference>
<comment type="subunit">
    <text evidence="6">Homodimer.</text>
</comment>
<evidence type="ECO:0000313" key="8">
    <source>
        <dbReference type="EMBL" id="RUR44982.1"/>
    </source>
</evidence>
<keyword evidence="2 6" id="KW-0288">FMN</keyword>
<keyword evidence="4 6" id="KW-0520">NAD</keyword>
<dbReference type="RefSeq" id="WP_126951652.1">
    <property type="nucleotide sequence ID" value="NZ_RZHD01000006.1"/>
</dbReference>
<dbReference type="Proteomes" id="UP000286912">
    <property type="component" value="Unassembled WGS sequence"/>
</dbReference>
<dbReference type="HAMAP" id="MF_01216">
    <property type="entry name" value="Azoreductase_type1"/>
    <property type="match status" value="1"/>
</dbReference>
<organism evidence="8 9">
    <name type="scientific">Vreelandella populi</name>
    <dbReference type="NCBI Taxonomy" id="2498858"/>
    <lineage>
        <taxon>Bacteria</taxon>
        <taxon>Pseudomonadati</taxon>
        <taxon>Pseudomonadota</taxon>
        <taxon>Gammaproteobacteria</taxon>
        <taxon>Oceanospirillales</taxon>
        <taxon>Halomonadaceae</taxon>
        <taxon>Vreelandella</taxon>
    </lineage>
</organism>
<gene>
    <name evidence="6" type="primary">azoR</name>
    <name evidence="8" type="ORF">ELY37_12970</name>
</gene>
<dbReference type="GO" id="GO:0010181">
    <property type="term" value="F:FMN binding"/>
    <property type="evidence" value="ECO:0007669"/>
    <property type="project" value="UniProtKB-UniRule"/>
</dbReference>
<evidence type="ECO:0000256" key="6">
    <source>
        <dbReference type="HAMAP-Rule" id="MF_01216"/>
    </source>
</evidence>
<keyword evidence="1 6" id="KW-0285">Flavoprotein</keyword>
<keyword evidence="3 6" id="KW-0560">Oxidoreductase</keyword>
<keyword evidence="9" id="KW-1185">Reference proteome</keyword>
<comment type="caution">
    <text evidence="6">Lacks conserved residue(s) required for the propagation of feature annotation.</text>
</comment>
<dbReference type="GO" id="GO:0009055">
    <property type="term" value="F:electron transfer activity"/>
    <property type="evidence" value="ECO:0007669"/>
    <property type="project" value="UniProtKB-UniRule"/>
</dbReference>
<dbReference type="EC" id="1.7.1.17" evidence="6"/>
<dbReference type="PANTHER" id="PTHR43741:SF2">
    <property type="entry name" value="FMN-DEPENDENT NADH:QUINONE OXIDOREDUCTASE"/>
    <property type="match status" value="1"/>
</dbReference>
<reference evidence="8 9" key="1">
    <citation type="submission" date="2018-12" db="EMBL/GenBank/DDBJ databases">
        <title>three novel Halomonas strain isolated from plants.</title>
        <authorList>
            <person name="Sun C."/>
        </authorList>
    </citation>
    <scope>NUCLEOTIDE SEQUENCE [LARGE SCALE GENOMIC DNA]</scope>
    <source>
        <strain evidence="8 9">RC</strain>
    </source>
</reference>
<comment type="caution">
    <text evidence="8">The sequence shown here is derived from an EMBL/GenBank/DDBJ whole genome shotgun (WGS) entry which is preliminary data.</text>
</comment>
<comment type="catalytic activity">
    <reaction evidence="6">
        <text>2 a quinone + NADH + H(+) = 2 a 1,4-benzosemiquinone + NAD(+)</text>
        <dbReference type="Rhea" id="RHEA:65952"/>
        <dbReference type="ChEBI" id="CHEBI:15378"/>
        <dbReference type="ChEBI" id="CHEBI:57540"/>
        <dbReference type="ChEBI" id="CHEBI:57945"/>
        <dbReference type="ChEBI" id="CHEBI:132124"/>
        <dbReference type="ChEBI" id="CHEBI:134225"/>
    </reaction>
</comment>
<evidence type="ECO:0000256" key="1">
    <source>
        <dbReference type="ARBA" id="ARBA00022630"/>
    </source>
</evidence>
<dbReference type="AlphaFoldDB" id="A0A433LA83"/>
<name>A0A433LA83_9GAMM</name>
<feature type="binding site" evidence="6">
    <location>
        <position position="10"/>
    </location>
    <ligand>
        <name>FMN</name>
        <dbReference type="ChEBI" id="CHEBI:58210"/>
    </ligand>
</feature>
<dbReference type="EC" id="1.6.5.-" evidence="6"/>
<dbReference type="GO" id="GO:0016655">
    <property type="term" value="F:oxidoreductase activity, acting on NAD(P)H, quinone or similar compound as acceptor"/>
    <property type="evidence" value="ECO:0007669"/>
    <property type="project" value="InterPro"/>
</dbReference>
<evidence type="ECO:0000256" key="5">
    <source>
        <dbReference type="ARBA" id="ARBA00048542"/>
    </source>
</evidence>
<dbReference type="InterPro" id="IPR023048">
    <property type="entry name" value="NADH:quinone_OxRdtase_FMN_depd"/>
</dbReference>
<protein>
    <recommendedName>
        <fullName evidence="6">FMN dependent NADH:quinone oxidoreductase</fullName>
        <ecNumber evidence="6">1.6.5.-</ecNumber>
    </recommendedName>
    <alternativeName>
        <fullName evidence="6">Azo-dye reductase</fullName>
    </alternativeName>
    <alternativeName>
        <fullName evidence="6">FMN-dependent NADH-azo compound oxidoreductase</fullName>
    </alternativeName>
    <alternativeName>
        <fullName evidence="6">FMN-dependent NADH-azoreductase</fullName>
        <ecNumber evidence="6">1.7.1.17</ecNumber>
    </alternativeName>
</protein>
<evidence type="ECO:0000259" key="7">
    <source>
        <dbReference type="Pfam" id="PF02525"/>
    </source>
</evidence>
<comment type="catalytic activity">
    <reaction evidence="5">
        <text>N,N-dimethyl-1,4-phenylenediamine + anthranilate + 2 NAD(+) = 2-(4-dimethylaminophenyl)diazenylbenzoate + 2 NADH + 2 H(+)</text>
        <dbReference type="Rhea" id="RHEA:55872"/>
        <dbReference type="ChEBI" id="CHEBI:15378"/>
        <dbReference type="ChEBI" id="CHEBI:15783"/>
        <dbReference type="ChEBI" id="CHEBI:16567"/>
        <dbReference type="ChEBI" id="CHEBI:57540"/>
        <dbReference type="ChEBI" id="CHEBI:57945"/>
        <dbReference type="ChEBI" id="CHEBI:71579"/>
        <dbReference type="EC" id="1.7.1.17"/>
    </reaction>
    <physiologicalReaction direction="right-to-left" evidence="5">
        <dbReference type="Rhea" id="RHEA:55874"/>
    </physiologicalReaction>
</comment>
<feature type="domain" description="Flavodoxin-like fold" evidence="7">
    <location>
        <begin position="3"/>
        <end position="215"/>
    </location>
</feature>
<feature type="binding site" evidence="6">
    <location>
        <begin position="23"/>
        <end position="25"/>
    </location>
    <ligand>
        <name>FMN</name>
        <dbReference type="ChEBI" id="CHEBI:58210"/>
    </ligand>
</feature>
<evidence type="ECO:0000256" key="2">
    <source>
        <dbReference type="ARBA" id="ARBA00022643"/>
    </source>
</evidence>
<dbReference type="SUPFAM" id="SSF52218">
    <property type="entry name" value="Flavoproteins"/>
    <property type="match status" value="1"/>
</dbReference>
<evidence type="ECO:0000256" key="4">
    <source>
        <dbReference type="ARBA" id="ARBA00023027"/>
    </source>
</evidence>
<accession>A0A433LA83</accession>
<dbReference type="GO" id="GO:0016652">
    <property type="term" value="F:oxidoreductase activity, acting on NAD(P)H as acceptor"/>
    <property type="evidence" value="ECO:0007669"/>
    <property type="project" value="UniProtKB-UniRule"/>
</dbReference>
<dbReference type="InterPro" id="IPR003680">
    <property type="entry name" value="Flavodoxin_fold"/>
</dbReference>